<organism evidence="1 2">
    <name type="scientific">Hygrophoropsis aurantiaca</name>
    <dbReference type="NCBI Taxonomy" id="72124"/>
    <lineage>
        <taxon>Eukaryota</taxon>
        <taxon>Fungi</taxon>
        <taxon>Dikarya</taxon>
        <taxon>Basidiomycota</taxon>
        <taxon>Agaricomycotina</taxon>
        <taxon>Agaricomycetes</taxon>
        <taxon>Agaricomycetidae</taxon>
        <taxon>Boletales</taxon>
        <taxon>Coniophorineae</taxon>
        <taxon>Hygrophoropsidaceae</taxon>
        <taxon>Hygrophoropsis</taxon>
    </lineage>
</organism>
<comment type="caution">
    <text evidence="1">The sequence shown here is derived from an EMBL/GenBank/DDBJ whole genome shotgun (WGS) entry which is preliminary data.</text>
</comment>
<accession>A0ACB7ZXA8</accession>
<evidence type="ECO:0000313" key="1">
    <source>
        <dbReference type="EMBL" id="KAH7905517.1"/>
    </source>
</evidence>
<evidence type="ECO:0000313" key="2">
    <source>
        <dbReference type="Proteomes" id="UP000790377"/>
    </source>
</evidence>
<dbReference type="Proteomes" id="UP000790377">
    <property type="component" value="Unassembled WGS sequence"/>
</dbReference>
<keyword evidence="2" id="KW-1185">Reference proteome</keyword>
<gene>
    <name evidence="1" type="ORF">BJ138DRAFT_1105918</name>
</gene>
<sequence length="113" mass="11796">MGERSIAESIVIGGDIFMQAAAGVQWVKVLSITYPGGVRGEVLINHQIIARDESSATDSSNTGTTDAARQRVPTPLIPCGGPDTALRDAESGEACKGDDGWRAKVSAIRVDKG</sequence>
<reference evidence="1" key="1">
    <citation type="journal article" date="2021" name="New Phytol.">
        <title>Evolutionary innovations through gain and loss of genes in the ectomycorrhizal Boletales.</title>
        <authorList>
            <person name="Wu G."/>
            <person name="Miyauchi S."/>
            <person name="Morin E."/>
            <person name="Kuo A."/>
            <person name="Drula E."/>
            <person name="Varga T."/>
            <person name="Kohler A."/>
            <person name="Feng B."/>
            <person name="Cao Y."/>
            <person name="Lipzen A."/>
            <person name="Daum C."/>
            <person name="Hundley H."/>
            <person name="Pangilinan J."/>
            <person name="Johnson J."/>
            <person name="Barry K."/>
            <person name="LaButti K."/>
            <person name="Ng V."/>
            <person name="Ahrendt S."/>
            <person name="Min B."/>
            <person name="Choi I.G."/>
            <person name="Park H."/>
            <person name="Plett J.M."/>
            <person name="Magnuson J."/>
            <person name="Spatafora J.W."/>
            <person name="Nagy L.G."/>
            <person name="Henrissat B."/>
            <person name="Grigoriev I.V."/>
            <person name="Yang Z.L."/>
            <person name="Xu J."/>
            <person name="Martin F.M."/>
        </authorList>
    </citation>
    <scope>NUCLEOTIDE SEQUENCE</scope>
    <source>
        <strain evidence="1">ATCC 28755</strain>
    </source>
</reference>
<proteinExistence type="predicted"/>
<dbReference type="EMBL" id="MU268174">
    <property type="protein sequence ID" value="KAH7905517.1"/>
    <property type="molecule type" value="Genomic_DNA"/>
</dbReference>
<protein>
    <submittedName>
        <fullName evidence="1">Uncharacterized protein</fullName>
    </submittedName>
</protein>
<name>A0ACB7ZXA8_9AGAM</name>